<dbReference type="CDD" id="cd01143">
    <property type="entry name" value="YvrC"/>
    <property type="match status" value="1"/>
</dbReference>
<dbReference type="Proteomes" id="UP000245934">
    <property type="component" value="Unassembled WGS sequence"/>
</dbReference>
<dbReference type="PANTHER" id="PTHR30535:SF34">
    <property type="entry name" value="MOLYBDATE-BINDING PROTEIN MOLA"/>
    <property type="match status" value="1"/>
</dbReference>
<proteinExistence type="predicted"/>
<dbReference type="PANTHER" id="PTHR30535">
    <property type="entry name" value="VITAMIN B12-BINDING PROTEIN"/>
    <property type="match status" value="1"/>
</dbReference>
<dbReference type="EMBL" id="QGMZ01000006">
    <property type="protein sequence ID" value="PWR75836.1"/>
    <property type="molecule type" value="Genomic_DNA"/>
</dbReference>
<keyword evidence="1" id="KW-0732">Signal</keyword>
<accession>A0A2V2NE24</accession>
<dbReference type="Pfam" id="PF01497">
    <property type="entry name" value="Peripla_BP_2"/>
    <property type="match status" value="1"/>
</dbReference>
<name>A0A2V2NE24_9EURY</name>
<dbReference type="Gene3D" id="3.40.50.1980">
    <property type="entry name" value="Nitrogenase molybdenum iron protein domain"/>
    <property type="match status" value="2"/>
</dbReference>
<evidence type="ECO:0000313" key="4">
    <source>
        <dbReference type="Proteomes" id="UP000245934"/>
    </source>
</evidence>
<evidence type="ECO:0000259" key="2">
    <source>
        <dbReference type="PROSITE" id="PS50983"/>
    </source>
</evidence>
<dbReference type="AlphaFoldDB" id="A0A2V2NE24"/>
<gene>
    <name evidence="3" type="ORF">DLD82_01855</name>
</gene>
<dbReference type="SUPFAM" id="SSF53807">
    <property type="entry name" value="Helical backbone' metal receptor"/>
    <property type="match status" value="1"/>
</dbReference>
<feature type="domain" description="Fe/B12 periplasmic-binding" evidence="2">
    <location>
        <begin position="68"/>
        <end position="321"/>
    </location>
</feature>
<dbReference type="GO" id="GO:0071281">
    <property type="term" value="P:cellular response to iron ion"/>
    <property type="evidence" value="ECO:0007669"/>
    <property type="project" value="TreeGrafter"/>
</dbReference>
<dbReference type="NCBIfam" id="NF038402">
    <property type="entry name" value="TroA_like"/>
    <property type="match status" value="1"/>
</dbReference>
<evidence type="ECO:0000256" key="1">
    <source>
        <dbReference type="ARBA" id="ARBA00022729"/>
    </source>
</evidence>
<organism evidence="3 4">
    <name type="scientific">Methanospirillum stamsii</name>
    <dbReference type="NCBI Taxonomy" id="1277351"/>
    <lineage>
        <taxon>Archaea</taxon>
        <taxon>Methanobacteriati</taxon>
        <taxon>Methanobacteriota</taxon>
        <taxon>Stenosarchaea group</taxon>
        <taxon>Methanomicrobia</taxon>
        <taxon>Methanomicrobiales</taxon>
        <taxon>Methanospirillaceae</taxon>
        <taxon>Methanospirillum</taxon>
    </lineage>
</organism>
<dbReference type="InterPro" id="IPR054828">
    <property type="entry name" value="Vit_B12_bind_prot"/>
</dbReference>
<protein>
    <submittedName>
        <fullName evidence="3">Cobalamin-binding protein</fullName>
    </submittedName>
</protein>
<dbReference type="PROSITE" id="PS50983">
    <property type="entry name" value="FE_B12_PBP"/>
    <property type="match status" value="1"/>
</dbReference>
<reference evidence="3 4" key="1">
    <citation type="submission" date="2018-05" db="EMBL/GenBank/DDBJ databases">
        <title>Draft genome of Methanospirillum stamsii Pt1.</title>
        <authorList>
            <person name="Dueholm M.S."/>
            <person name="Nielsen P.H."/>
            <person name="Bakmann L.F."/>
            <person name="Otzen D.E."/>
        </authorList>
    </citation>
    <scope>NUCLEOTIDE SEQUENCE [LARGE SCALE GENOMIC DNA]</scope>
    <source>
        <strain evidence="3 4">Pt1</strain>
    </source>
</reference>
<dbReference type="InterPro" id="IPR002491">
    <property type="entry name" value="ABC_transptr_periplasmic_BD"/>
</dbReference>
<sequence length="321" mass="35261">MKNQKSRKWNDKMKSGKGFLIAFCLIIALSLSLMPATCAGEGVSDASWPRTIDDDLQNQVTLDANPERIVSLSPSNTEVLFALGLSDRIVGVTDYCTYPEEALEKSKVGGFSTVSIEKVIALKPDFIVASPGNNLEVVDRLSTLGIPVYYVEAEDLDQIYTTFEKLGYLTGTEDKATEIISDLKAREETVQKEGEALTKKPVVAHVIWNDPIYVSGKGTFQDELIRIAGGENAFADKEGHAIVNIEEFVHINPDILMINSGSGMGSDDADILEYFKTEPRLSALSAIASDKIIRVDSDKADRAGPRLWDLLEEIAPKIREM</sequence>
<keyword evidence="4" id="KW-1185">Reference proteome</keyword>
<dbReference type="InterPro" id="IPR050902">
    <property type="entry name" value="ABC_Transporter_SBP"/>
</dbReference>
<evidence type="ECO:0000313" key="3">
    <source>
        <dbReference type="EMBL" id="PWR75836.1"/>
    </source>
</evidence>
<comment type="caution">
    <text evidence="3">The sequence shown here is derived from an EMBL/GenBank/DDBJ whole genome shotgun (WGS) entry which is preliminary data.</text>
</comment>